<evidence type="ECO:0000256" key="1">
    <source>
        <dbReference type="SAM" id="Phobius"/>
    </source>
</evidence>
<keyword evidence="1" id="KW-0812">Transmembrane</keyword>
<keyword evidence="1" id="KW-1133">Transmembrane helix</keyword>
<dbReference type="KEGG" id="cmah:C1I91_27830"/>
<dbReference type="RefSeq" id="WP_128215839.1">
    <property type="nucleotide sequence ID" value="NZ_CP025746.1"/>
</dbReference>
<organism evidence="2 3">
    <name type="scientific">Clostridium manihotivorum</name>
    <dbReference type="NCBI Taxonomy" id="2320868"/>
    <lineage>
        <taxon>Bacteria</taxon>
        <taxon>Bacillati</taxon>
        <taxon>Bacillota</taxon>
        <taxon>Clostridia</taxon>
        <taxon>Eubacteriales</taxon>
        <taxon>Clostridiaceae</taxon>
        <taxon>Clostridium</taxon>
    </lineage>
</organism>
<reference evidence="2 3" key="1">
    <citation type="submission" date="2018-01" db="EMBL/GenBank/DDBJ databases">
        <title>Genome Sequencing and Assembly of Anaerobacter polyendosporus strain CT4.</title>
        <authorList>
            <person name="Tachaapaikoon C."/>
            <person name="Sutheeworapong S."/>
            <person name="Jenjaroenpun P."/>
            <person name="Wongsurawat T."/>
            <person name="Nookeaw I."/>
            <person name="Cheawchanlertfa P."/>
            <person name="Kosugi A."/>
            <person name="Cheevadhanarak S."/>
            <person name="Ratanakhanokchai K."/>
        </authorList>
    </citation>
    <scope>NUCLEOTIDE SEQUENCE [LARGE SCALE GENOMIC DNA]</scope>
    <source>
        <strain evidence="2 3">CT4</strain>
    </source>
</reference>
<sequence length="97" mass="11379">MKKLNAFLGLNDIEKFSSNDTKDLIKLTILFFFSSLYSLFYTYDYYKSYLNHPSDISLMQNAKGVFIITLGLGYTFIYFFINIFISRRANKPIKKKG</sequence>
<protein>
    <submittedName>
        <fullName evidence="2">Uncharacterized protein</fullName>
    </submittedName>
</protein>
<proteinExistence type="predicted"/>
<keyword evidence="1" id="KW-0472">Membrane</keyword>
<evidence type="ECO:0000313" key="3">
    <source>
        <dbReference type="Proteomes" id="UP000286268"/>
    </source>
</evidence>
<accession>A0A3R5QYF3</accession>
<feature type="transmembrane region" description="Helical" evidence="1">
    <location>
        <begin position="63"/>
        <end position="85"/>
    </location>
</feature>
<keyword evidence="3" id="KW-1185">Reference proteome</keyword>
<feature type="transmembrane region" description="Helical" evidence="1">
    <location>
        <begin position="24"/>
        <end position="43"/>
    </location>
</feature>
<dbReference type="EMBL" id="CP025746">
    <property type="protein sequence ID" value="QAA35148.1"/>
    <property type="molecule type" value="Genomic_DNA"/>
</dbReference>
<dbReference type="AlphaFoldDB" id="A0A3R5QYF3"/>
<name>A0A3R5QYF3_9CLOT</name>
<dbReference type="Proteomes" id="UP000286268">
    <property type="component" value="Chromosome"/>
</dbReference>
<gene>
    <name evidence="2" type="ORF">C1I91_27830</name>
</gene>
<evidence type="ECO:0000313" key="2">
    <source>
        <dbReference type="EMBL" id="QAA35148.1"/>
    </source>
</evidence>